<comment type="similarity">
    <text evidence="2">Belongs to the metallo-dependent hydrolases superfamily. ACMSD family.</text>
</comment>
<keyword evidence="14" id="KW-1185">Reference proteome</keyword>
<dbReference type="InterPro" id="IPR006680">
    <property type="entry name" value="Amidohydro-rel"/>
</dbReference>
<evidence type="ECO:0000256" key="1">
    <source>
        <dbReference type="ARBA" id="ARBA00005079"/>
    </source>
</evidence>
<evidence type="ECO:0000256" key="10">
    <source>
        <dbReference type="ARBA" id="ARBA00031120"/>
    </source>
</evidence>
<protein>
    <recommendedName>
        <fullName evidence="5">2-amino-3-carboxymuconate-6-semialdehyde decarboxylase</fullName>
        <ecNumber evidence="4">4.1.1.45</ecNumber>
    </recommendedName>
    <alternativeName>
        <fullName evidence="10">Picolinate carboxylase</fullName>
    </alternativeName>
</protein>
<evidence type="ECO:0000256" key="7">
    <source>
        <dbReference type="ARBA" id="ARBA00022793"/>
    </source>
</evidence>
<evidence type="ECO:0000256" key="11">
    <source>
        <dbReference type="SAM" id="MobiDB-lite"/>
    </source>
</evidence>
<keyword evidence="7" id="KW-0210">Decarboxylase</keyword>
<evidence type="ECO:0000256" key="4">
    <source>
        <dbReference type="ARBA" id="ARBA00012365"/>
    </source>
</evidence>
<accession>A0A5K0U925</accession>
<evidence type="ECO:0000313" key="13">
    <source>
        <dbReference type="EMBL" id="VBB18427.1"/>
    </source>
</evidence>
<comment type="subunit">
    <text evidence="3">Monomer.</text>
</comment>
<dbReference type="GO" id="GO:0001760">
    <property type="term" value="F:aminocarboxymuconate-semialdehyde decarboxylase activity"/>
    <property type="evidence" value="ECO:0007669"/>
    <property type="project" value="UniProtKB-EC"/>
</dbReference>
<keyword evidence="8" id="KW-0862">Zinc</keyword>
<dbReference type="InterPro" id="IPR032466">
    <property type="entry name" value="Metal_Hydrolase"/>
</dbReference>
<dbReference type="InterPro" id="IPR032465">
    <property type="entry name" value="ACMSD"/>
</dbReference>
<evidence type="ECO:0000313" key="14">
    <source>
        <dbReference type="Proteomes" id="UP000594342"/>
    </source>
</evidence>
<evidence type="ECO:0000256" key="3">
    <source>
        <dbReference type="ARBA" id="ARBA00011245"/>
    </source>
</evidence>
<gene>
    <name evidence="13" type="ORF">YASMINEVIRUS_890</name>
</gene>
<dbReference type="Pfam" id="PF04909">
    <property type="entry name" value="Amidohydro_2"/>
    <property type="match status" value="1"/>
</dbReference>
<feature type="domain" description="Amidohydrolase-related" evidence="12">
    <location>
        <begin position="22"/>
        <end position="352"/>
    </location>
</feature>
<comment type="caution">
    <text evidence="13">The sequence shown here is derived from an EMBL/GenBank/DDBJ whole genome shotgun (WGS) entry which is preliminary data.</text>
</comment>
<evidence type="ECO:0000256" key="5">
    <source>
        <dbReference type="ARBA" id="ARBA00021214"/>
    </source>
</evidence>
<dbReference type="Gene3D" id="3.20.20.140">
    <property type="entry name" value="Metal-dependent hydrolases"/>
    <property type="match status" value="1"/>
</dbReference>
<evidence type="ECO:0000259" key="12">
    <source>
        <dbReference type="Pfam" id="PF04909"/>
    </source>
</evidence>
<dbReference type="SUPFAM" id="SSF51556">
    <property type="entry name" value="Metallo-dependent hydrolases"/>
    <property type="match status" value="1"/>
</dbReference>
<dbReference type="PANTHER" id="PTHR21240:SF27">
    <property type="entry name" value="2-AMINO-3-CARBOXYMUCONATE-6-SEMIALDEHYDE DECARBOXYLASE"/>
    <property type="match status" value="1"/>
</dbReference>
<evidence type="ECO:0000256" key="8">
    <source>
        <dbReference type="ARBA" id="ARBA00022833"/>
    </source>
</evidence>
<dbReference type="PANTHER" id="PTHR21240">
    <property type="entry name" value="2-AMINO-3-CARBOXYLMUCONATE-6-SEMIALDEHYDE DECARBOXYLASE"/>
    <property type="match status" value="1"/>
</dbReference>
<evidence type="ECO:0000256" key="6">
    <source>
        <dbReference type="ARBA" id="ARBA00022723"/>
    </source>
</evidence>
<dbReference type="GO" id="GO:0046872">
    <property type="term" value="F:metal ion binding"/>
    <property type="evidence" value="ECO:0007669"/>
    <property type="project" value="UniProtKB-KW"/>
</dbReference>
<evidence type="ECO:0000256" key="2">
    <source>
        <dbReference type="ARBA" id="ARBA00005871"/>
    </source>
</evidence>
<dbReference type="GO" id="GO:0016787">
    <property type="term" value="F:hydrolase activity"/>
    <property type="evidence" value="ECO:0007669"/>
    <property type="project" value="InterPro"/>
</dbReference>
<proteinExistence type="inferred from homology"/>
<feature type="compositionally biased region" description="Low complexity" evidence="11">
    <location>
        <begin position="416"/>
        <end position="439"/>
    </location>
</feature>
<sequence>MTTCRKQKKDCHDSDLPLCGVIDVHTHILPDEIPDWDTKFGRTGFVRLESIKGEITTDKNMVKGGKFFRRVECNCIDPLTRVSEMKKSSVDVQVLSTVPIMFHYWATSEQCLETSRYINDHLSKVCAENPTKFVGLGTVPMQDIDLACTELRRCVKDLKLKGVEIGTHVNGKNLDDVSFDKFWKTVEELDAVVFVHPWDMMGGDRMEKHWLSWLVSMPAETTTAISCMIFGGVYKKYPKLKVYYAHGGGSLIGTVERIQRGFDCRPDLYPNKCSPKEYLKHIKVDALTHDPDTLHMIVSKLGADNVMVGSDYPFPLGEPEDVGRSVRRYVAKYKAHNVYRKLMYENASKFFNITVDGVDEYTDDKPKLNDSNIDPIDPVVDLTDYQSDDQLDDQSGQKRTLWEEPPYMRVMSPATSPHNLSQSLPQSLSQNISHTLSHTPSRESSYRSSSSVKSLVFAPRVVVFDKCAFVADPIYHANQLSVPDLVAILQTLCTAYHVEAKPLVDDSTYDKMVSVLRTRDMHNGFFTNL</sequence>
<dbReference type="EC" id="4.1.1.45" evidence="4"/>
<evidence type="ECO:0000256" key="9">
    <source>
        <dbReference type="ARBA" id="ARBA00023239"/>
    </source>
</evidence>
<feature type="region of interest" description="Disordered" evidence="11">
    <location>
        <begin position="385"/>
        <end position="446"/>
    </location>
</feature>
<dbReference type="GO" id="GO:0019748">
    <property type="term" value="P:secondary metabolic process"/>
    <property type="evidence" value="ECO:0007669"/>
    <property type="project" value="TreeGrafter"/>
</dbReference>
<reference evidence="13 14" key="1">
    <citation type="submission" date="2018-10" db="EMBL/GenBank/DDBJ databases">
        <authorList>
            <consortium name="IHU Genomes"/>
        </authorList>
    </citation>
    <scope>NUCLEOTIDE SEQUENCE [LARGE SCALE GENOMIC DNA]</scope>
    <source>
        <strain evidence="13 14">A1</strain>
    </source>
</reference>
<name>A0A5K0U925_9VIRU</name>
<keyword evidence="9" id="KW-0456">Lyase</keyword>
<comment type="pathway">
    <text evidence="1">Secondary metabolite metabolism; quinolate metabolism.</text>
</comment>
<organism evidence="13 14">
    <name type="scientific">Yasminevirus sp. GU-2018</name>
    <dbReference type="NCBI Taxonomy" id="2420051"/>
    <lineage>
        <taxon>Viruses</taxon>
        <taxon>Varidnaviria</taxon>
        <taxon>Bamfordvirae</taxon>
        <taxon>Nucleocytoviricota</taxon>
        <taxon>Megaviricetes</taxon>
        <taxon>Imitervirales</taxon>
        <taxon>Mimiviridae</taxon>
        <taxon>Klosneuvirinae</taxon>
        <taxon>Yasminevirus</taxon>
        <taxon>Yasminevirus saudimassiliense</taxon>
    </lineage>
</organism>
<dbReference type="EMBL" id="UPSH01000001">
    <property type="protein sequence ID" value="VBB18427.1"/>
    <property type="molecule type" value="Genomic_DNA"/>
</dbReference>
<dbReference type="Proteomes" id="UP000594342">
    <property type="component" value="Unassembled WGS sequence"/>
</dbReference>
<keyword evidence="6" id="KW-0479">Metal-binding</keyword>